<name>A0A1B6CVG2_9HEMI</name>
<accession>A0A1B6CVG2</accession>
<dbReference type="EMBL" id="GEDC01019890">
    <property type="protein sequence ID" value="JAS17408.1"/>
    <property type="molecule type" value="Transcribed_RNA"/>
</dbReference>
<feature type="domain" description="DUF4780" evidence="2">
    <location>
        <begin position="125"/>
        <end position="281"/>
    </location>
</feature>
<evidence type="ECO:0000313" key="3">
    <source>
        <dbReference type="EMBL" id="JAS17408.1"/>
    </source>
</evidence>
<feature type="non-terminal residue" evidence="3">
    <location>
        <position position="1"/>
    </location>
</feature>
<protein>
    <recommendedName>
        <fullName evidence="2">DUF4780 domain-containing protein</fullName>
    </recommendedName>
</protein>
<feature type="compositionally biased region" description="Polar residues" evidence="1">
    <location>
        <begin position="1"/>
        <end position="18"/>
    </location>
</feature>
<evidence type="ECO:0000259" key="2">
    <source>
        <dbReference type="Pfam" id="PF16012"/>
    </source>
</evidence>
<reference evidence="3" key="1">
    <citation type="submission" date="2015-12" db="EMBL/GenBank/DDBJ databases">
        <title>De novo transcriptome assembly of four potential Pierce s Disease insect vectors from Arizona vineyards.</title>
        <authorList>
            <person name="Tassone E.E."/>
        </authorList>
    </citation>
    <scope>NUCLEOTIDE SEQUENCE</scope>
</reference>
<feature type="compositionally biased region" description="Basic residues" evidence="1">
    <location>
        <begin position="19"/>
        <end position="34"/>
    </location>
</feature>
<feature type="region of interest" description="Disordered" evidence="1">
    <location>
        <begin position="1"/>
        <end position="103"/>
    </location>
</feature>
<proteinExistence type="predicted"/>
<dbReference type="InterPro" id="IPR031961">
    <property type="entry name" value="DUF4780"/>
</dbReference>
<dbReference type="Pfam" id="PF16012">
    <property type="entry name" value="DUF4780"/>
    <property type="match status" value="1"/>
</dbReference>
<gene>
    <name evidence="3" type="ORF">g.44138</name>
</gene>
<sequence length="304" mass="32792">VTDIQGTSGNQGGDQHSTTGKRPRLSGAQRRKLLRERALAEGKTLPKTPPKLKERRRQGPKDEGRTSTASDSKVTPPPRTKGGKRMASVSPRVEGTNSRKLKRQKTGATYAAVASDLPRVLLTCGDYLGGKMPPGVCTKLQEAVVNKMLSLEKGAFVPKFEDSYPRQGSMVFVCLDKGTVTWLERIAGDLDLGDSNLKVRVVLPSELRVTKVLTWLPAGVESVDSFFEVVGRQNEVDTTRWAVLSKSSDGCLILGLDKPSVVTLKSQNFTLLAGVKKATFRLLNCNTAKGGVKTQVEGSAVGQS</sequence>
<dbReference type="AlphaFoldDB" id="A0A1B6CVG2"/>
<organism evidence="3">
    <name type="scientific">Clastoptera arizonana</name>
    <name type="common">Arizona spittle bug</name>
    <dbReference type="NCBI Taxonomy" id="38151"/>
    <lineage>
        <taxon>Eukaryota</taxon>
        <taxon>Metazoa</taxon>
        <taxon>Ecdysozoa</taxon>
        <taxon>Arthropoda</taxon>
        <taxon>Hexapoda</taxon>
        <taxon>Insecta</taxon>
        <taxon>Pterygota</taxon>
        <taxon>Neoptera</taxon>
        <taxon>Paraneoptera</taxon>
        <taxon>Hemiptera</taxon>
        <taxon>Auchenorrhyncha</taxon>
        <taxon>Cercopoidea</taxon>
        <taxon>Clastopteridae</taxon>
        <taxon>Clastoptera</taxon>
    </lineage>
</organism>
<evidence type="ECO:0000256" key="1">
    <source>
        <dbReference type="SAM" id="MobiDB-lite"/>
    </source>
</evidence>